<feature type="region of interest" description="Disordered" evidence="1">
    <location>
        <begin position="1"/>
        <end position="32"/>
    </location>
</feature>
<comment type="caution">
    <text evidence="2">The sequence shown here is derived from an EMBL/GenBank/DDBJ whole genome shotgun (WGS) entry which is preliminary data.</text>
</comment>
<evidence type="ECO:0000313" key="2">
    <source>
        <dbReference type="EMBL" id="MCL2915954.1"/>
    </source>
</evidence>
<accession>A0ABT0NBT7</accession>
<keyword evidence="3" id="KW-1185">Reference proteome</keyword>
<organism evidence="2 3">
    <name type="scientific">Shewanella corallii</name>
    <dbReference type="NCBI Taxonomy" id="560080"/>
    <lineage>
        <taxon>Bacteria</taxon>
        <taxon>Pseudomonadati</taxon>
        <taxon>Pseudomonadota</taxon>
        <taxon>Gammaproteobacteria</taxon>
        <taxon>Alteromonadales</taxon>
        <taxon>Shewanellaceae</taxon>
        <taxon>Shewanella</taxon>
    </lineage>
</organism>
<proteinExistence type="predicted"/>
<reference evidence="2 3" key="1">
    <citation type="submission" date="2022-01" db="EMBL/GenBank/DDBJ databases">
        <title>Whole genome-based taxonomy of the Shewanellaceae.</title>
        <authorList>
            <person name="Martin-Rodriguez A.J."/>
        </authorList>
    </citation>
    <scope>NUCLEOTIDE SEQUENCE [LARGE SCALE GENOMIC DNA]</scope>
    <source>
        <strain evidence="2 3">DSM 21332</strain>
    </source>
</reference>
<evidence type="ECO:0000256" key="1">
    <source>
        <dbReference type="SAM" id="MobiDB-lite"/>
    </source>
</evidence>
<dbReference type="EMBL" id="JAKIKT010000009">
    <property type="protein sequence ID" value="MCL2915954.1"/>
    <property type="molecule type" value="Genomic_DNA"/>
</dbReference>
<gene>
    <name evidence="2" type="ORF">L2725_19610</name>
</gene>
<dbReference type="Proteomes" id="UP001202831">
    <property type="component" value="Unassembled WGS sequence"/>
</dbReference>
<name>A0ABT0NBT7_9GAMM</name>
<evidence type="ECO:0000313" key="3">
    <source>
        <dbReference type="Proteomes" id="UP001202831"/>
    </source>
</evidence>
<feature type="compositionally biased region" description="Low complexity" evidence="1">
    <location>
        <begin position="15"/>
        <end position="32"/>
    </location>
</feature>
<protein>
    <submittedName>
        <fullName evidence="2">Uncharacterized protein</fullName>
    </submittedName>
</protein>
<sequence>MHTSSENAADSVSDNHAGAPNPNANINANPLIPSQRLNTDEMLPSADLPKTWLKSISVTKATAGGMALYKAGIEKSGK</sequence>
<feature type="compositionally biased region" description="Polar residues" evidence="1">
    <location>
        <begin position="1"/>
        <end position="14"/>
    </location>
</feature>
<dbReference type="RefSeq" id="WP_249250521.1">
    <property type="nucleotide sequence ID" value="NZ_JAKIKT010000009.1"/>
</dbReference>